<dbReference type="OrthoDB" id="2823490at2759"/>
<sequence>MGTHFFKQKVVRTSNVTGWKDTPLPAAWRETPANASNVLDEEAFDQYLSVVVSEKKGGSGTPYEDRVITAENLVIDFRSAERNLPFPPRDMGYCDWLTHIANTWHGDHRVDKAPKYETRPKWPLYLLRNWLKSTTWNCRKCLVLNFSTRTHCFKCSDPRAVIHDPVHMDLSRPPGVPAPKIANDGDNDVAPETEPSQFLLIRGLEASVTEELLAKGVSKLYRPSSNNDSAPDNQKEASKIASTTGDSNQLETTLDLADGLAKLLVQSHPDTVDYAFWGVGVDEFHMWRKTTLLKRQALRFPVLWPQDLEIE</sequence>
<feature type="compositionally biased region" description="Polar residues" evidence="5">
    <location>
        <begin position="223"/>
        <end position="232"/>
    </location>
</feature>
<accession>A0A1V6NC32</accession>
<gene>
    <name evidence="7" type="ORF">PENPOL_c013G09353</name>
</gene>
<dbReference type="PROSITE" id="PS50199">
    <property type="entry name" value="ZF_RANBP2_2"/>
    <property type="match status" value="1"/>
</dbReference>
<dbReference type="GO" id="GO:0008270">
    <property type="term" value="F:zinc ion binding"/>
    <property type="evidence" value="ECO:0007669"/>
    <property type="project" value="UniProtKB-KW"/>
</dbReference>
<comment type="caution">
    <text evidence="7">The sequence shown here is derived from an EMBL/GenBank/DDBJ whole genome shotgun (WGS) entry which is preliminary data.</text>
</comment>
<evidence type="ECO:0000256" key="4">
    <source>
        <dbReference type="PROSITE-ProRule" id="PRU00322"/>
    </source>
</evidence>
<evidence type="ECO:0000313" key="8">
    <source>
        <dbReference type="Proteomes" id="UP000191408"/>
    </source>
</evidence>
<keyword evidence="1" id="KW-0479">Metal-binding</keyword>
<feature type="region of interest" description="Disordered" evidence="5">
    <location>
        <begin position="222"/>
        <end position="248"/>
    </location>
</feature>
<evidence type="ECO:0000256" key="3">
    <source>
        <dbReference type="ARBA" id="ARBA00022833"/>
    </source>
</evidence>
<evidence type="ECO:0000256" key="1">
    <source>
        <dbReference type="ARBA" id="ARBA00022723"/>
    </source>
</evidence>
<keyword evidence="8" id="KW-1185">Reference proteome</keyword>
<evidence type="ECO:0000256" key="2">
    <source>
        <dbReference type="ARBA" id="ARBA00022771"/>
    </source>
</evidence>
<name>A0A1V6NC32_PENPO</name>
<dbReference type="InterPro" id="IPR036443">
    <property type="entry name" value="Znf_RanBP2_sf"/>
</dbReference>
<dbReference type="PROSITE" id="PS01358">
    <property type="entry name" value="ZF_RANBP2_1"/>
    <property type="match status" value="1"/>
</dbReference>
<protein>
    <recommendedName>
        <fullName evidence="6">RanBP2-type domain-containing protein</fullName>
    </recommendedName>
</protein>
<dbReference type="SMART" id="SM00547">
    <property type="entry name" value="ZnF_RBZ"/>
    <property type="match status" value="1"/>
</dbReference>
<dbReference type="AlphaFoldDB" id="A0A1V6NC32"/>
<evidence type="ECO:0000256" key="5">
    <source>
        <dbReference type="SAM" id="MobiDB-lite"/>
    </source>
</evidence>
<keyword evidence="2 4" id="KW-0863">Zinc-finger</keyword>
<dbReference type="InterPro" id="IPR001876">
    <property type="entry name" value="Znf_RanBP2"/>
</dbReference>
<proteinExistence type="predicted"/>
<feature type="domain" description="RanBP2-type" evidence="6">
    <location>
        <begin position="132"/>
        <end position="161"/>
    </location>
</feature>
<dbReference type="Proteomes" id="UP000191408">
    <property type="component" value="Unassembled WGS sequence"/>
</dbReference>
<reference evidence="8" key="1">
    <citation type="journal article" date="2017" name="Nat. Microbiol.">
        <title>Global analysis of biosynthetic gene clusters reveals vast potential of secondary metabolite production in Penicillium species.</title>
        <authorList>
            <person name="Nielsen J.C."/>
            <person name="Grijseels S."/>
            <person name="Prigent S."/>
            <person name="Ji B."/>
            <person name="Dainat J."/>
            <person name="Nielsen K.F."/>
            <person name="Frisvad J.C."/>
            <person name="Workman M."/>
            <person name="Nielsen J."/>
        </authorList>
    </citation>
    <scope>NUCLEOTIDE SEQUENCE [LARGE SCALE GENOMIC DNA]</scope>
    <source>
        <strain evidence="8">IBT 4502</strain>
    </source>
</reference>
<dbReference type="Gene3D" id="4.10.1060.10">
    <property type="entry name" value="Zinc finger, RanBP2-type"/>
    <property type="match status" value="1"/>
</dbReference>
<evidence type="ECO:0000313" key="7">
    <source>
        <dbReference type="EMBL" id="OQD62254.1"/>
    </source>
</evidence>
<dbReference type="SUPFAM" id="SSF90209">
    <property type="entry name" value="Ran binding protein zinc finger-like"/>
    <property type="match status" value="1"/>
</dbReference>
<organism evidence="7 8">
    <name type="scientific">Penicillium polonicum</name>
    <dbReference type="NCBI Taxonomy" id="60169"/>
    <lineage>
        <taxon>Eukaryota</taxon>
        <taxon>Fungi</taxon>
        <taxon>Dikarya</taxon>
        <taxon>Ascomycota</taxon>
        <taxon>Pezizomycotina</taxon>
        <taxon>Eurotiomycetes</taxon>
        <taxon>Eurotiomycetidae</taxon>
        <taxon>Eurotiales</taxon>
        <taxon>Aspergillaceae</taxon>
        <taxon>Penicillium</taxon>
    </lineage>
</organism>
<dbReference type="EMBL" id="MDYM01000013">
    <property type="protein sequence ID" value="OQD62254.1"/>
    <property type="molecule type" value="Genomic_DNA"/>
</dbReference>
<keyword evidence="3" id="KW-0862">Zinc</keyword>
<evidence type="ECO:0000259" key="6">
    <source>
        <dbReference type="PROSITE" id="PS50199"/>
    </source>
</evidence>
<dbReference type="STRING" id="60169.A0A1V6NC32"/>